<accession>A0A2S1SM16</accession>
<dbReference type="EMBL" id="CP029188">
    <property type="protein sequence ID" value="AWI27453.1"/>
    <property type="molecule type" value="Genomic_DNA"/>
</dbReference>
<dbReference type="GO" id="GO:0016485">
    <property type="term" value="P:protein processing"/>
    <property type="evidence" value="ECO:0007669"/>
    <property type="project" value="TreeGrafter"/>
</dbReference>
<evidence type="ECO:0000256" key="5">
    <source>
        <dbReference type="SAM" id="MobiDB-lite"/>
    </source>
</evidence>
<comment type="similarity">
    <text evidence="1">Belongs to the peptidase A31 family.</text>
</comment>
<dbReference type="RefSeq" id="WP_108905194.1">
    <property type="nucleotide sequence ID" value="NZ_CP029188.1"/>
</dbReference>
<protein>
    <submittedName>
        <fullName evidence="6">Peptidase M52</fullName>
    </submittedName>
</protein>
<dbReference type="GO" id="GO:0004190">
    <property type="term" value="F:aspartic-type endopeptidase activity"/>
    <property type="evidence" value="ECO:0007669"/>
    <property type="project" value="UniProtKB-KW"/>
</dbReference>
<dbReference type="CDD" id="cd00518">
    <property type="entry name" value="H2MP"/>
    <property type="match status" value="1"/>
</dbReference>
<keyword evidence="3" id="KW-0064">Aspartyl protease</keyword>
<keyword evidence="7" id="KW-1185">Reference proteome</keyword>
<organism evidence="6 7">
    <name type="scientific">Streptomyces tirandamycinicus</name>
    <dbReference type="NCBI Taxonomy" id="2174846"/>
    <lineage>
        <taxon>Bacteria</taxon>
        <taxon>Bacillati</taxon>
        <taxon>Actinomycetota</taxon>
        <taxon>Actinomycetes</taxon>
        <taxon>Kitasatosporales</taxon>
        <taxon>Streptomycetaceae</taxon>
        <taxon>Streptomyces</taxon>
    </lineage>
</organism>
<reference evidence="6 7" key="1">
    <citation type="submission" date="2018-05" db="EMBL/GenBank/DDBJ databases">
        <title>Complete genome sequence of sponge-derived Streptomyces sp. HNM0039.</title>
        <authorList>
            <person name="Huang X."/>
            <person name="Zhou S."/>
        </authorList>
    </citation>
    <scope>NUCLEOTIDE SEQUENCE [LARGE SCALE GENOMIC DNA]</scope>
    <source>
        <strain evidence="6 7">HNM0039</strain>
    </source>
</reference>
<feature type="region of interest" description="Disordered" evidence="5">
    <location>
        <begin position="167"/>
        <end position="189"/>
    </location>
</feature>
<dbReference type="AlphaFoldDB" id="A0A2S1SM16"/>
<sequence>MAALARTTVVIGIGNEFRRDDGVGWAAVALLGVRAGRRALPAGTALVRSDGDPGRLIELWENTALAVVVDACFPSSVRPGRTHRWSGGAEDGPLRPAGPARHSTHGLGLAEALHLGDSLGRGPGRLVVYAVEGADRSLGTGLTPAVARAVPLLVRRVEEDVVRYGGAAAPGRRSRAGGYAPRGASAGGP</sequence>
<evidence type="ECO:0000313" key="7">
    <source>
        <dbReference type="Proteomes" id="UP000244900"/>
    </source>
</evidence>
<evidence type="ECO:0000256" key="3">
    <source>
        <dbReference type="ARBA" id="ARBA00022750"/>
    </source>
</evidence>
<dbReference type="OrthoDB" id="164170at2"/>
<evidence type="ECO:0000256" key="4">
    <source>
        <dbReference type="ARBA" id="ARBA00022801"/>
    </source>
</evidence>
<evidence type="ECO:0000256" key="1">
    <source>
        <dbReference type="ARBA" id="ARBA00006814"/>
    </source>
</evidence>
<dbReference type="SUPFAM" id="SSF53163">
    <property type="entry name" value="HybD-like"/>
    <property type="match status" value="1"/>
</dbReference>
<keyword evidence="4" id="KW-0378">Hydrolase</keyword>
<name>A0A2S1SM16_9ACTN</name>
<gene>
    <name evidence="6" type="ORF">DDW44_00705</name>
</gene>
<dbReference type="PANTHER" id="PTHR30302:SF1">
    <property type="entry name" value="HYDROGENASE 2 MATURATION PROTEASE"/>
    <property type="match status" value="1"/>
</dbReference>
<dbReference type="Proteomes" id="UP000244900">
    <property type="component" value="Chromosome"/>
</dbReference>
<dbReference type="KEGG" id="stir:DDW44_00705"/>
<keyword evidence="2" id="KW-0645">Protease</keyword>
<feature type="region of interest" description="Disordered" evidence="5">
    <location>
        <begin position="80"/>
        <end position="103"/>
    </location>
</feature>
<dbReference type="Gene3D" id="3.40.50.1450">
    <property type="entry name" value="HybD-like"/>
    <property type="match status" value="1"/>
</dbReference>
<proteinExistence type="inferred from homology"/>
<dbReference type="PANTHER" id="PTHR30302">
    <property type="entry name" value="HYDROGENASE 1 MATURATION PROTEASE"/>
    <property type="match status" value="1"/>
</dbReference>
<dbReference type="InterPro" id="IPR023430">
    <property type="entry name" value="Pept_HybD-like_dom_sf"/>
</dbReference>
<dbReference type="NCBIfam" id="TIGR00072">
    <property type="entry name" value="hydrog_prot"/>
    <property type="match status" value="1"/>
</dbReference>
<dbReference type="GO" id="GO:0008047">
    <property type="term" value="F:enzyme activator activity"/>
    <property type="evidence" value="ECO:0007669"/>
    <property type="project" value="InterPro"/>
</dbReference>
<evidence type="ECO:0000313" key="6">
    <source>
        <dbReference type="EMBL" id="AWI27453.1"/>
    </source>
</evidence>
<dbReference type="InterPro" id="IPR000671">
    <property type="entry name" value="Peptidase_A31"/>
</dbReference>
<evidence type="ECO:0000256" key="2">
    <source>
        <dbReference type="ARBA" id="ARBA00022670"/>
    </source>
</evidence>